<reference evidence="1 2" key="1">
    <citation type="submission" date="2021-01" db="EMBL/GenBank/DDBJ databases">
        <title>Identification of strong promoters based on the transcriptome of Brevibacillus choshinensis.</title>
        <authorList>
            <person name="Yao D."/>
            <person name="Zhang K."/>
            <person name="Wu J."/>
        </authorList>
    </citation>
    <scope>NUCLEOTIDE SEQUENCE [LARGE SCALE GENOMIC DNA]</scope>
    <source>
        <strain evidence="1 2">HPD31-SP3</strain>
    </source>
</reference>
<dbReference type="InterPro" id="IPR012655">
    <property type="entry name" value="YrzI"/>
</dbReference>
<dbReference type="EMBL" id="CP069127">
    <property type="protein sequence ID" value="QRG68511.1"/>
    <property type="molecule type" value="Genomic_DNA"/>
</dbReference>
<name>A0ABX7FT44_BRECH</name>
<keyword evidence="2" id="KW-1185">Reference proteome</keyword>
<evidence type="ECO:0000313" key="2">
    <source>
        <dbReference type="Proteomes" id="UP000596248"/>
    </source>
</evidence>
<proteinExistence type="predicted"/>
<dbReference type="Proteomes" id="UP000596248">
    <property type="component" value="Chromosome"/>
</dbReference>
<protein>
    <submittedName>
        <fullName evidence="1">YrzI family small protein</fullName>
    </submittedName>
</protein>
<gene>
    <name evidence="1" type="ORF">JNE38_04890</name>
</gene>
<evidence type="ECO:0000313" key="1">
    <source>
        <dbReference type="EMBL" id="QRG68511.1"/>
    </source>
</evidence>
<dbReference type="Pfam" id="PF09501">
    <property type="entry name" value="Bac_small_YrzI"/>
    <property type="match status" value="1"/>
</dbReference>
<dbReference type="RefSeq" id="WP_203355511.1">
    <property type="nucleotide sequence ID" value="NZ_CP069127.1"/>
</dbReference>
<sequence>MYIPMIFFSITIEKRKLTPEQQEAKYQQEQAIALWEEKKHQIAAQFPEYCIR</sequence>
<accession>A0ABX7FT44</accession>
<organism evidence="1 2">
    <name type="scientific">Brevibacillus choshinensis</name>
    <dbReference type="NCBI Taxonomy" id="54911"/>
    <lineage>
        <taxon>Bacteria</taxon>
        <taxon>Bacillati</taxon>
        <taxon>Bacillota</taxon>
        <taxon>Bacilli</taxon>
        <taxon>Bacillales</taxon>
        <taxon>Paenibacillaceae</taxon>
        <taxon>Brevibacillus</taxon>
    </lineage>
</organism>